<comment type="caution">
    <text evidence="3">The sequence shown here is derived from an EMBL/GenBank/DDBJ whole genome shotgun (WGS) entry which is preliminary data.</text>
</comment>
<evidence type="ECO:0000313" key="3">
    <source>
        <dbReference type="EMBL" id="KAK4341824.1"/>
    </source>
</evidence>
<keyword evidence="1" id="KW-0677">Repeat</keyword>
<evidence type="ECO:0000256" key="1">
    <source>
        <dbReference type="ARBA" id="ARBA00022737"/>
    </source>
</evidence>
<dbReference type="PROSITE" id="PS51375">
    <property type="entry name" value="PPR"/>
    <property type="match status" value="1"/>
</dbReference>
<accession>A0AAE1QZ45</accession>
<feature type="repeat" description="PPR" evidence="2">
    <location>
        <begin position="101"/>
        <end position="135"/>
    </location>
</feature>
<dbReference type="InterPro" id="IPR011990">
    <property type="entry name" value="TPR-like_helical_dom_sf"/>
</dbReference>
<dbReference type="EMBL" id="JAVYJV010000021">
    <property type="protein sequence ID" value="KAK4341824.1"/>
    <property type="molecule type" value="Genomic_DNA"/>
</dbReference>
<organism evidence="3 4">
    <name type="scientific">Anisodus tanguticus</name>
    <dbReference type="NCBI Taxonomy" id="243964"/>
    <lineage>
        <taxon>Eukaryota</taxon>
        <taxon>Viridiplantae</taxon>
        <taxon>Streptophyta</taxon>
        <taxon>Embryophyta</taxon>
        <taxon>Tracheophyta</taxon>
        <taxon>Spermatophyta</taxon>
        <taxon>Magnoliopsida</taxon>
        <taxon>eudicotyledons</taxon>
        <taxon>Gunneridae</taxon>
        <taxon>Pentapetalae</taxon>
        <taxon>asterids</taxon>
        <taxon>lamiids</taxon>
        <taxon>Solanales</taxon>
        <taxon>Solanaceae</taxon>
        <taxon>Solanoideae</taxon>
        <taxon>Hyoscyameae</taxon>
        <taxon>Anisodus</taxon>
    </lineage>
</organism>
<dbReference type="NCBIfam" id="TIGR00756">
    <property type="entry name" value="PPR"/>
    <property type="match status" value="1"/>
</dbReference>
<dbReference type="PANTHER" id="PTHR47262:SF1">
    <property type="entry name" value="OS02G0132600 PROTEIN"/>
    <property type="match status" value="1"/>
</dbReference>
<evidence type="ECO:0000256" key="2">
    <source>
        <dbReference type="PROSITE-ProRule" id="PRU00708"/>
    </source>
</evidence>
<name>A0AAE1QZ45_9SOLA</name>
<dbReference type="AlphaFoldDB" id="A0AAE1QZ45"/>
<keyword evidence="4" id="KW-1185">Reference proteome</keyword>
<sequence length="174" mass="20259">MLEKVEDIILEFKNLHAELELRPISSQYQMLIMYCCELFKVHAALDMVDQMFEAGLTLPLKSFNSILEACDKSWANETNFFSFSKEKRLMGSLGVNHQKNSYFLRSVLVSALASHGQMSDALKIYEEMKEAQCKSIVDLLKKLVDVYKYDEVAKEVLFDEVLRLFLFSTLYWKQ</sequence>
<proteinExistence type="predicted"/>
<dbReference type="InterPro" id="IPR002885">
    <property type="entry name" value="PPR_rpt"/>
</dbReference>
<gene>
    <name evidence="3" type="ORF">RND71_037640</name>
</gene>
<reference evidence="3" key="1">
    <citation type="submission" date="2023-12" db="EMBL/GenBank/DDBJ databases">
        <title>Genome assembly of Anisodus tanguticus.</title>
        <authorList>
            <person name="Wang Y.-J."/>
        </authorList>
    </citation>
    <scope>NUCLEOTIDE SEQUENCE</scope>
    <source>
        <strain evidence="3">KB-2021</strain>
        <tissue evidence="3">Leaf</tissue>
    </source>
</reference>
<dbReference type="Gene3D" id="1.25.40.10">
    <property type="entry name" value="Tetratricopeptide repeat domain"/>
    <property type="match status" value="1"/>
</dbReference>
<dbReference type="Proteomes" id="UP001291623">
    <property type="component" value="Unassembled WGS sequence"/>
</dbReference>
<dbReference type="PANTHER" id="PTHR47262">
    <property type="entry name" value="OS02G0132600 PROTEIN"/>
    <property type="match status" value="1"/>
</dbReference>
<evidence type="ECO:0008006" key="5">
    <source>
        <dbReference type="Google" id="ProtNLM"/>
    </source>
</evidence>
<protein>
    <recommendedName>
        <fullName evidence="5">Pentatricopeptide repeat-containing protein</fullName>
    </recommendedName>
</protein>
<dbReference type="Pfam" id="PF01535">
    <property type="entry name" value="PPR"/>
    <property type="match status" value="1"/>
</dbReference>
<evidence type="ECO:0000313" key="4">
    <source>
        <dbReference type="Proteomes" id="UP001291623"/>
    </source>
</evidence>